<evidence type="ECO:0000259" key="8">
    <source>
        <dbReference type="PROSITE" id="PS50022"/>
    </source>
</evidence>
<dbReference type="PANTHER" id="PTHR22600:SF57">
    <property type="entry name" value="BETA-N-ACETYLHEXOSAMINIDASE"/>
    <property type="match status" value="1"/>
</dbReference>
<accession>A0ABT6T983</accession>
<feature type="signal peptide" evidence="7">
    <location>
        <begin position="1"/>
        <end position="40"/>
    </location>
</feature>
<dbReference type="Pfam" id="PF00728">
    <property type="entry name" value="Glyco_hydro_20"/>
    <property type="match status" value="1"/>
</dbReference>
<dbReference type="Gene3D" id="2.60.120.260">
    <property type="entry name" value="Galactose-binding domain-like"/>
    <property type="match status" value="1"/>
</dbReference>
<evidence type="ECO:0000256" key="1">
    <source>
        <dbReference type="ARBA" id="ARBA00001231"/>
    </source>
</evidence>
<dbReference type="PRINTS" id="PR00738">
    <property type="entry name" value="GLHYDRLASE20"/>
</dbReference>
<evidence type="ECO:0000256" key="7">
    <source>
        <dbReference type="SAM" id="SignalP"/>
    </source>
</evidence>
<keyword evidence="10" id="KW-1185">Reference proteome</keyword>
<dbReference type="SUPFAM" id="SSF55545">
    <property type="entry name" value="beta-N-acetylhexosaminidase-like domain"/>
    <property type="match status" value="1"/>
</dbReference>
<evidence type="ECO:0000256" key="5">
    <source>
        <dbReference type="ARBA" id="ARBA00023295"/>
    </source>
</evidence>
<evidence type="ECO:0000256" key="2">
    <source>
        <dbReference type="ARBA" id="ARBA00006285"/>
    </source>
</evidence>
<dbReference type="EC" id="3.2.1.52" evidence="3"/>
<dbReference type="InterPro" id="IPR000421">
    <property type="entry name" value="FA58C"/>
</dbReference>
<name>A0ABT6T983_9ACTN</name>
<evidence type="ECO:0000256" key="3">
    <source>
        <dbReference type="ARBA" id="ARBA00012663"/>
    </source>
</evidence>
<evidence type="ECO:0000313" key="9">
    <source>
        <dbReference type="EMBL" id="MDI3424171.1"/>
    </source>
</evidence>
<sequence>MKGPTSRIGRPHRATRALAALALGALLVPLAATSPSLAAAADAQVSTPRTHKVNPAPAVLPSLREWQGGRGDWRLTDGTRILVSRAEAGELKETARTFATDLSALSGRTIPVATGSARRGDVVLTARSNDRGLGTEGYRLTSSASLTIEAPTRTGVFYGTQTVQQILKTDPERTRIAKGTARDWPRMGQRAQMLDVGRKYYPMTYLKSQIRQMAWQKLNTFHLHLTDWRGFRIQTERFPGLAAKESYSAADLRELQDYARRYHVEIIPEVDLPGHATPITAYDPKLRFSCESMDKAQWPGGELGGWTLDITKEHTRRFVHDLLDEIIPMFDSRTFHVGGDEIGYDDAKNACPELVAYQKERDFAYAGDVFVDFLNTLNRQVRSHGKTTEAWEWWNVYGQKSSIAPDKNIVIDTWVSDDPSALAEQGYRVVATPEQRLYVSPGFGRKPGDYGYVDVQSLYEDYTFPMPDNVSGYKVARWSDKAEEQSPEWFDFFARRPLQVLAERSWGGPRSATVWEFFARADAIGGPSPHEPTALPKARMRVTSVDSEETSAESGAAANVLDDNPYTHWHTAYSPTPAEPPHEVTVDTGGRHPLAGFRYLPRQDGGANGRVRDYEFSVSDDGQTWRTVATGSFTDDQTEKEVTFKATTARHIRFRALSATNNGPFTSAAELTVLRAPAVPEGKRTP</sequence>
<evidence type="ECO:0000256" key="6">
    <source>
        <dbReference type="SAM" id="MobiDB-lite"/>
    </source>
</evidence>
<dbReference type="PANTHER" id="PTHR22600">
    <property type="entry name" value="BETA-HEXOSAMINIDASE"/>
    <property type="match status" value="1"/>
</dbReference>
<dbReference type="EMBL" id="JASCIS010000077">
    <property type="protein sequence ID" value="MDI3424171.1"/>
    <property type="molecule type" value="Genomic_DNA"/>
</dbReference>
<comment type="catalytic activity">
    <reaction evidence="1">
        <text>Hydrolysis of terminal non-reducing N-acetyl-D-hexosamine residues in N-acetyl-beta-D-hexosaminides.</text>
        <dbReference type="EC" id="3.2.1.52"/>
    </reaction>
</comment>
<evidence type="ECO:0000256" key="4">
    <source>
        <dbReference type="ARBA" id="ARBA00022801"/>
    </source>
</evidence>
<reference evidence="9 10" key="1">
    <citation type="submission" date="2023-05" db="EMBL/GenBank/DDBJ databases">
        <title>Draft genome sequence of Streptomyces sp. B-S-A12 isolated from a cave soil in Thailand.</title>
        <authorList>
            <person name="Chamroensaksri N."/>
            <person name="Muangham S."/>
        </authorList>
    </citation>
    <scope>NUCLEOTIDE SEQUENCE [LARGE SCALE GENOMIC DNA]</scope>
    <source>
        <strain evidence="9 10">B-S-A12</strain>
    </source>
</reference>
<proteinExistence type="inferred from homology"/>
<dbReference type="SUPFAM" id="SSF49785">
    <property type="entry name" value="Galactose-binding domain-like"/>
    <property type="match status" value="1"/>
</dbReference>
<dbReference type="Gene3D" id="3.20.20.80">
    <property type="entry name" value="Glycosidases"/>
    <property type="match status" value="1"/>
</dbReference>
<dbReference type="InterPro" id="IPR015883">
    <property type="entry name" value="Glyco_hydro_20_cat"/>
</dbReference>
<feature type="chain" id="PRO_5046902383" description="beta-N-acetylhexosaminidase" evidence="7">
    <location>
        <begin position="41"/>
        <end position="686"/>
    </location>
</feature>
<dbReference type="SUPFAM" id="SSF51445">
    <property type="entry name" value="(Trans)glycosidases"/>
    <property type="match status" value="1"/>
</dbReference>
<comment type="caution">
    <text evidence="9">The sequence shown here is derived from an EMBL/GenBank/DDBJ whole genome shotgun (WGS) entry which is preliminary data.</text>
</comment>
<dbReference type="PROSITE" id="PS50022">
    <property type="entry name" value="FA58C_3"/>
    <property type="match status" value="1"/>
</dbReference>
<feature type="domain" description="F5/8 type C" evidence="8">
    <location>
        <begin position="519"/>
        <end position="676"/>
    </location>
</feature>
<evidence type="ECO:0000313" key="10">
    <source>
        <dbReference type="Proteomes" id="UP001237105"/>
    </source>
</evidence>
<keyword evidence="7" id="KW-0732">Signal</keyword>
<dbReference type="InterPro" id="IPR017853">
    <property type="entry name" value="GH"/>
</dbReference>
<gene>
    <name evidence="9" type="ORF">QIT00_37580</name>
</gene>
<dbReference type="InterPro" id="IPR008979">
    <property type="entry name" value="Galactose-bd-like_sf"/>
</dbReference>
<dbReference type="RefSeq" id="WP_282539996.1">
    <property type="nucleotide sequence ID" value="NZ_JASCIS010000077.1"/>
</dbReference>
<protein>
    <recommendedName>
        <fullName evidence="3">beta-N-acetylhexosaminidase</fullName>
        <ecNumber evidence="3">3.2.1.52</ecNumber>
    </recommendedName>
</protein>
<dbReference type="Pfam" id="PF00754">
    <property type="entry name" value="F5_F8_type_C"/>
    <property type="match status" value="1"/>
</dbReference>
<keyword evidence="5" id="KW-0326">Glycosidase</keyword>
<dbReference type="InterPro" id="IPR029018">
    <property type="entry name" value="Hex-like_dom2"/>
</dbReference>
<dbReference type="Proteomes" id="UP001237105">
    <property type="component" value="Unassembled WGS sequence"/>
</dbReference>
<comment type="similarity">
    <text evidence="2">Belongs to the glycosyl hydrolase 20 family.</text>
</comment>
<dbReference type="InterPro" id="IPR015882">
    <property type="entry name" value="HEX_bac_N"/>
</dbReference>
<dbReference type="InterPro" id="IPR025705">
    <property type="entry name" value="Beta_hexosaminidase_sua/sub"/>
</dbReference>
<dbReference type="Pfam" id="PF02838">
    <property type="entry name" value="Glyco_hydro_20b"/>
    <property type="match status" value="1"/>
</dbReference>
<keyword evidence="4" id="KW-0378">Hydrolase</keyword>
<dbReference type="Gene3D" id="3.30.379.10">
    <property type="entry name" value="Chitobiase/beta-hexosaminidase domain 2-like"/>
    <property type="match status" value="1"/>
</dbReference>
<organism evidence="9 10">
    <name type="scientific">Streptomyces luteolus</name>
    <dbReference type="NCBI Taxonomy" id="3043615"/>
    <lineage>
        <taxon>Bacteria</taxon>
        <taxon>Bacillati</taxon>
        <taxon>Actinomycetota</taxon>
        <taxon>Actinomycetes</taxon>
        <taxon>Kitasatosporales</taxon>
        <taxon>Streptomycetaceae</taxon>
        <taxon>Streptomyces</taxon>
    </lineage>
</organism>
<feature type="region of interest" description="Disordered" evidence="6">
    <location>
        <begin position="567"/>
        <end position="590"/>
    </location>
</feature>